<reference evidence="1 2" key="1">
    <citation type="submission" date="2016-12" db="EMBL/GenBank/DDBJ databases">
        <authorList>
            <person name="Song W.-J."/>
            <person name="Kurnit D.M."/>
        </authorList>
    </citation>
    <scope>NUCLEOTIDE SEQUENCE [LARGE SCALE GENOMIC DNA]</scope>
    <source>
        <strain evidence="1 2">IMCC3135</strain>
    </source>
</reference>
<name>A0A2Z2P0F8_9GAMM</name>
<proteinExistence type="predicted"/>
<evidence type="ECO:0008006" key="3">
    <source>
        <dbReference type="Google" id="ProtNLM"/>
    </source>
</evidence>
<organism evidence="1 2">
    <name type="scientific">Granulosicoccus antarcticus IMCC3135</name>
    <dbReference type="NCBI Taxonomy" id="1192854"/>
    <lineage>
        <taxon>Bacteria</taxon>
        <taxon>Pseudomonadati</taxon>
        <taxon>Pseudomonadota</taxon>
        <taxon>Gammaproteobacteria</taxon>
        <taxon>Chromatiales</taxon>
        <taxon>Granulosicoccaceae</taxon>
        <taxon>Granulosicoccus</taxon>
    </lineage>
</organism>
<dbReference type="AlphaFoldDB" id="A0A2Z2P0F8"/>
<accession>A0A2Z2P0F8</accession>
<sequence>MRFQQIRELVRWAADYHARFARLYSEKASSGEGGERLRMSLEYLAKHEQQMQSELEQYLAEDSDHCGVLNTWFDDAVDIPHAPVLDRLSESLNSDTVQTVLATALVAHRTLQDLYAQRVEHAVTGAERELFESLSGRHEGEVRRLVRDMQRLEDY</sequence>
<protein>
    <recommendedName>
        <fullName evidence="3">2-hydroxyacyl-CoA dehydratase</fullName>
    </recommendedName>
</protein>
<keyword evidence="2" id="KW-1185">Reference proteome</keyword>
<dbReference type="KEGG" id="gai:IMCC3135_17940"/>
<evidence type="ECO:0000313" key="1">
    <source>
        <dbReference type="EMBL" id="ASJ73667.1"/>
    </source>
</evidence>
<gene>
    <name evidence="1" type="ORF">IMCC3135_17940</name>
</gene>
<evidence type="ECO:0000313" key="2">
    <source>
        <dbReference type="Proteomes" id="UP000250079"/>
    </source>
</evidence>
<dbReference type="EMBL" id="CP018632">
    <property type="protein sequence ID" value="ASJ73667.1"/>
    <property type="molecule type" value="Genomic_DNA"/>
</dbReference>
<dbReference type="RefSeq" id="WP_205737586.1">
    <property type="nucleotide sequence ID" value="NZ_CP018632.1"/>
</dbReference>
<dbReference type="Proteomes" id="UP000250079">
    <property type="component" value="Chromosome"/>
</dbReference>